<protein>
    <submittedName>
        <fullName evidence="1">Uncharacterized protein</fullName>
    </submittedName>
</protein>
<reference evidence="1" key="1">
    <citation type="journal article" date="2015" name="Nature">
        <title>Complex archaea that bridge the gap between prokaryotes and eukaryotes.</title>
        <authorList>
            <person name="Spang A."/>
            <person name="Saw J.H."/>
            <person name="Jorgensen S.L."/>
            <person name="Zaremba-Niedzwiedzka K."/>
            <person name="Martijn J."/>
            <person name="Lind A.E."/>
            <person name="van Eijk R."/>
            <person name="Schleper C."/>
            <person name="Guy L."/>
            <person name="Ettema T.J."/>
        </authorList>
    </citation>
    <scope>NUCLEOTIDE SEQUENCE</scope>
</reference>
<proteinExistence type="predicted"/>
<dbReference type="AlphaFoldDB" id="A0A0F9X4R0"/>
<name>A0A0F9X4R0_9ZZZZ</name>
<comment type="caution">
    <text evidence="1">The sequence shown here is derived from an EMBL/GenBank/DDBJ whole genome shotgun (WGS) entry which is preliminary data.</text>
</comment>
<dbReference type="EMBL" id="LAZR01000146">
    <property type="protein sequence ID" value="KKN86538.1"/>
    <property type="molecule type" value="Genomic_DNA"/>
</dbReference>
<accession>A0A0F9X4R0</accession>
<evidence type="ECO:0000313" key="1">
    <source>
        <dbReference type="EMBL" id="KKN86538.1"/>
    </source>
</evidence>
<organism evidence="1">
    <name type="scientific">marine sediment metagenome</name>
    <dbReference type="NCBI Taxonomy" id="412755"/>
    <lineage>
        <taxon>unclassified sequences</taxon>
        <taxon>metagenomes</taxon>
        <taxon>ecological metagenomes</taxon>
    </lineage>
</organism>
<sequence>MTFKVFAQFQQMEEIEINFVSFTYTQAINQVGIFSVIMEADMLKFMIPGMDMRIEWRGEPMFSGRFGTLIDDTETTVTFNGKDEMGKLGDRLIDWAAANTTTPFLLEAVNATLALRQLFNTYTGKTSTDTDYNYITYVDATNTSKKWKFNNRTLADALIELANSSSVSVVDIGFSIWIDGRKRVRFNPLGSGTYHDNITYKVQSLSFDNTQVVNDVKFIGGVPPIVPGDKDFFTEDGTPGGTPTGWSLTYNPSSDAGIQLYDPEQDAPVVNTGGVREGNYAIRINIINDTPSINAYCNFSNQTGSFGFEGTSADWSDGEGDVCNSAVKRAKQYEDVDLGNLILDTITVSFRWSQDQHGEVGLTRNPVVDCAFPLFQVYINTNDGQEYLTNGNSPTANHIATKEIRTGDTFQIYPNKGWKRLVLYPVSSGSVSLKANDIEGIIFRMSGITYSMKAANCHLWIDNLSFQFHQINIVKRNTDSINKIGIRTKSFSNPDLKDWQTAHQTSRGILARLEKEVITGDVEVPFNPNIRLNDMINIIWKGKRFKLLVRAITVTSKEKMVMILGSENPDMLAILSAFRVMNVNTQTAGQGYKLNATFDQDTCFEFCQAQCEEVCQNDKNQTVTGILTTEGIVVKNPCLENCETYLEVETR</sequence>
<gene>
    <name evidence="1" type="ORF">LCGC14_0267140</name>
</gene>